<evidence type="ECO:0000313" key="6">
    <source>
        <dbReference type="EMBL" id="KAE9154085.1"/>
    </source>
</evidence>
<dbReference type="EMBL" id="QXGE01000060">
    <property type="protein sequence ID" value="KAE9326847.1"/>
    <property type="molecule type" value="Genomic_DNA"/>
</dbReference>
<protein>
    <submittedName>
        <fullName evidence="10">Uncharacterized protein</fullName>
    </submittedName>
</protein>
<feature type="region of interest" description="Disordered" evidence="1">
    <location>
        <begin position="1"/>
        <end position="105"/>
    </location>
</feature>
<evidence type="ECO:0000313" key="16">
    <source>
        <dbReference type="Proteomes" id="UP000440732"/>
    </source>
</evidence>
<evidence type="ECO:0000313" key="20">
    <source>
        <dbReference type="Proteomes" id="UP000486351"/>
    </source>
</evidence>
<accession>A0A6A4EQS9</accession>
<dbReference type="Proteomes" id="UP000488956">
    <property type="component" value="Unassembled WGS sequence"/>
</dbReference>
<reference evidence="12 13" key="1">
    <citation type="submission" date="2018-08" db="EMBL/GenBank/DDBJ databases">
        <title>Genomic investigation of the strawberry pathogen Phytophthora fragariae indicates pathogenicity is determined by transcriptional variation in three key races.</title>
        <authorList>
            <person name="Adams T.M."/>
            <person name="Armitage A.D."/>
            <person name="Sobczyk M.K."/>
            <person name="Bates H.J."/>
            <person name="Dunwell J.M."/>
            <person name="Nellist C.F."/>
            <person name="Harrison R.J."/>
        </authorList>
    </citation>
    <scope>NUCLEOTIDE SEQUENCE [LARGE SCALE GENOMIC DNA]</scope>
    <source>
        <strain evidence="10 14">A4</strain>
        <strain evidence="9 15">BC-1</strain>
        <strain evidence="8 19">BC-23</strain>
        <strain evidence="7 13">NOV-27</strain>
        <strain evidence="6 16">NOV-5</strain>
        <strain evidence="5 17">NOV-71</strain>
        <strain evidence="11 20">NOV-77</strain>
        <strain evidence="2 12">NOV-9</strain>
        <strain evidence="4 21">ONT-3</strain>
        <strain evidence="3 18">SCRP245</strain>
    </source>
</reference>
<comment type="caution">
    <text evidence="10">The sequence shown here is derived from an EMBL/GenBank/DDBJ whole genome shotgun (WGS) entry which is preliminary data.</text>
</comment>
<evidence type="ECO:0000313" key="15">
    <source>
        <dbReference type="Proteomes" id="UP000440367"/>
    </source>
</evidence>
<dbReference type="EMBL" id="QXGD01000138">
    <property type="protein sequence ID" value="KAE9251092.1"/>
    <property type="molecule type" value="Genomic_DNA"/>
</dbReference>
<evidence type="ECO:0000313" key="13">
    <source>
        <dbReference type="Proteomes" id="UP000433483"/>
    </source>
</evidence>
<dbReference type="AlphaFoldDB" id="A0A6A4EQS9"/>
<dbReference type="Proteomes" id="UP000440732">
    <property type="component" value="Unassembled WGS sequence"/>
</dbReference>
<dbReference type="EMBL" id="QXGC01000082">
    <property type="protein sequence ID" value="KAE9250809.1"/>
    <property type="molecule type" value="Genomic_DNA"/>
</dbReference>
<keyword evidence="13" id="KW-1185">Reference proteome</keyword>
<dbReference type="Proteomes" id="UP000476176">
    <property type="component" value="Unassembled WGS sequence"/>
</dbReference>
<evidence type="ECO:0000313" key="10">
    <source>
        <dbReference type="EMBL" id="KAE9326847.1"/>
    </source>
</evidence>
<evidence type="ECO:0000313" key="11">
    <source>
        <dbReference type="EMBL" id="KAE9354577.1"/>
    </source>
</evidence>
<dbReference type="Proteomes" id="UP000441208">
    <property type="component" value="Unassembled WGS sequence"/>
</dbReference>
<proteinExistence type="predicted"/>
<evidence type="ECO:0000313" key="7">
    <source>
        <dbReference type="EMBL" id="KAE9233152.1"/>
    </source>
</evidence>
<evidence type="ECO:0000313" key="9">
    <source>
        <dbReference type="EMBL" id="KAE9251092.1"/>
    </source>
</evidence>
<dbReference type="EMBL" id="QXGA01000049">
    <property type="protein sequence ID" value="KAE9154085.1"/>
    <property type="molecule type" value="Genomic_DNA"/>
</dbReference>
<feature type="compositionally biased region" description="Low complexity" evidence="1">
    <location>
        <begin position="1"/>
        <end position="20"/>
    </location>
</feature>
<dbReference type="EMBL" id="QXFX01000053">
    <property type="protein sequence ID" value="KAE9135601.1"/>
    <property type="molecule type" value="Genomic_DNA"/>
</dbReference>
<evidence type="ECO:0000313" key="18">
    <source>
        <dbReference type="Proteomes" id="UP000460718"/>
    </source>
</evidence>
<dbReference type="Proteomes" id="UP000429523">
    <property type="component" value="Unassembled WGS sequence"/>
</dbReference>
<dbReference type="Proteomes" id="UP000486351">
    <property type="component" value="Unassembled WGS sequence"/>
</dbReference>
<evidence type="ECO:0000313" key="8">
    <source>
        <dbReference type="EMBL" id="KAE9250809.1"/>
    </source>
</evidence>
<evidence type="ECO:0000313" key="4">
    <source>
        <dbReference type="EMBL" id="KAE9135601.1"/>
    </source>
</evidence>
<evidence type="ECO:0000313" key="21">
    <source>
        <dbReference type="Proteomes" id="UP000488956"/>
    </source>
</evidence>
<dbReference type="EMBL" id="QXFZ01000064">
    <property type="protein sequence ID" value="KAE9135924.1"/>
    <property type="molecule type" value="Genomic_DNA"/>
</dbReference>
<gene>
    <name evidence="10" type="ORF">PF001_g2208</name>
    <name evidence="9" type="ORF">PF002_g4428</name>
    <name evidence="8" type="ORF">PF004_g2766</name>
    <name evidence="7" type="ORF">PF005_g2428</name>
    <name evidence="6" type="ORF">PF006_g1855</name>
    <name evidence="5" type="ORF">PF007_g2373</name>
    <name evidence="11" type="ORF">PF008_g4455</name>
    <name evidence="2" type="ORF">PF009_g4288</name>
    <name evidence="4" type="ORF">PF010_g2009</name>
    <name evidence="3" type="ORF">PF011_g3196</name>
</gene>
<organism evidence="10 14">
    <name type="scientific">Phytophthora fragariae</name>
    <dbReference type="NCBI Taxonomy" id="53985"/>
    <lineage>
        <taxon>Eukaryota</taxon>
        <taxon>Sar</taxon>
        <taxon>Stramenopiles</taxon>
        <taxon>Oomycota</taxon>
        <taxon>Peronosporomycetes</taxon>
        <taxon>Peronosporales</taxon>
        <taxon>Peronosporaceae</taxon>
        <taxon>Phytophthora</taxon>
    </lineage>
</organism>
<evidence type="ECO:0000313" key="17">
    <source>
        <dbReference type="Proteomes" id="UP000441208"/>
    </source>
</evidence>
<evidence type="ECO:0000313" key="3">
    <source>
        <dbReference type="EMBL" id="KAE9025133.1"/>
    </source>
</evidence>
<evidence type="ECO:0000313" key="14">
    <source>
        <dbReference type="Proteomes" id="UP000437068"/>
    </source>
</evidence>
<dbReference type="EMBL" id="QXGB01000066">
    <property type="protein sequence ID" value="KAE9233152.1"/>
    <property type="molecule type" value="Genomic_DNA"/>
</dbReference>
<dbReference type="Proteomes" id="UP000440367">
    <property type="component" value="Unassembled WGS sequence"/>
</dbReference>
<sequence>MYTSVPAKARTTATTTAAPAAEREATRSDMQQDDGWETVGVKTKKGLHQQKQGVDQRQQGRAGHKGAPPRTRKHSPVRLKLDFKQNEANKGAGPKQSGGADQGDGSRVFTQLQLYLNTGADQDYVIHTVLRLSDLARERRFRAYERSLTILERKDATTEELRKAWKDEAPPNRQEKYAGLSSVWHLDKH</sequence>
<evidence type="ECO:0000313" key="2">
    <source>
        <dbReference type="EMBL" id="KAE8946061.1"/>
    </source>
</evidence>
<dbReference type="OrthoDB" id="129741at2759"/>
<evidence type="ECO:0000256" key="1">
    <source>
        <dbReference type="SAM" id="MobiDB-lite"/>
    </source>
</evidence>
<dbReference type="EMBL" id="QXGF01000133">
    <property type="protein sequence ID" value="KAE8946061.1"/>
    <property type="molecule type" value="Genomic_DNA"/>
</dbReference>
<evidence type="ECO:0000313" key="5">
    <source>
        <dbReference type="EMBL" id="KAE9135924.1"/>
    </source>
</evidence>
<dbReference type="Proteomes" id="UP000437068">
    <property type="component" value="Unassembled WGS sequence"/>
</dbReference>
<dbReference type="EMBL" id="QXFY01000152">
    <property type="protein sequence ID" value="KAE9354577.1"/>
    <property type="molecule type" value="Genomic_DNA"/>
</dbReference>
<name>A0A6A4EQS9_9STRA</name>
<dbReference type="Proteomes" id="UP000433483">
    <property type="component" value="Unassembled WGS sequence"/>
</dbReference>
<dbReference type="Proteomes" id="UP000460718">
    <property type="component" value="Unassembled WGS sequence"/>
</dbReference>
<evidence type="ECO:0000313" key="12">
    <source>
        <dbReference type="Proteomes" id="UP000429523"/>
    </source>
</evidence>
<dbReference type="EMBL" id="QXFW01000103">
    <property type="protein sequence ID" value="KAE9025133.1"/>
    <property type="molecule type" value="Genomic_DNA"/>
</dbReference>
<feature type="compositionally biased region" description="Low complexity" evidence="1">
    <location>
        <begin position="49"/>
        <end position="61"/>
    </location>
</feature>
<evidence type="ECO:0000313" key="19">
    <source>
        <dbReference type="Proteomes" id="UP000476176"/>
    </source>
</evidence>